<proteinExistence type="predicted"/>
<dbReference type="AlphaFoldDB" id="A0A9N9HDC3"/>
<accession>A0A9N9HDC3</accession>
<organism evidence="1 2">
    <name type="scientific">Cetraspora pellucida</name>
    <dbReference type="NCBI Taxonomy" id="1433469"/>
    <lineage>
        <taxon>Eukaryota</taxon>
        <taxon>Fungi</taxon>
        <taxon>Fungi incertae sedis</taxon>
        <taxon>Mucoromycota</taxon>
        <taxon>Glomeromycotina</taxon>
        <taxon>Glomeromycetes</taxon>
        <taxon>Diversisporales</taxon>
        <taxon>Gigasporaceae</taxon>
        <taxon>Cetraspora</taxon>
    </lineage>
</organism>
<name>A0A9N9HDC3_9GLOM</name>
<dbReference type="PANTHER" id="PTHR23272:SF161">
    <property type="entry name" value="ZINC FINGER BED DOMAIN-CONTAINING PROTEIN RICESLEEPER 1-LIKE"/>
    <property type="match status" value="1"/>
</dbReference>
<evidence type="ECO:0000313" key="1">
    <source>
        <dbReference type="EMBL" id="CAG8671618.1"/>
    </source>
</evidence>
<dbReference type="EMBL" id="CAJVQA010008432">
    <property type="protein sequence ID" value="CAG8671618.1"/>
    <property type="molecule type" value="Genomic_DNA"/>
</dbReference>
<dbReference type="InterPro" id="IPR012337">
    <property type="entry name" value="RNaseH-like_sf"/>
</dbReference>
<evidence type="ECO:0000313" key="2">
    <source>
        <dbReference type="Proteomes" id="UP000789759"/>
    </source>
</evidence>
<dbReference type="OrthoDB" id="2445583at2759"/>
<dbReference type="Proteomes" id="UP000789759">
    <property type="component" value="Unassembled WGS sequence"/>
</dbReference>
<gene>
    <name evidence="1" type="ORF">CPELLU_LOCUS10306</name>
</gene>
<reference evidence="1" key="1">
    <citation type="submission" date="2021-06" db="EMBL/GenBank/DDBJ databases">
        <authorList>
            <person name="Kallberg Y."/>
            <person name="Tangrot J."/>
            <person name="Rosling A."/>
        </authorList>
    </citation>
    <scope>NUCLEOTIDE SEQUENCE</scope>
    <source>
        <strain evidence="1">FL966</strain>
    </source>
</reference>
<protein>
    <submittedName>
        <fullName evidence="1">6156_t:CDS:1</fullName>
    </submittedName>
</protein>
<keyword evidence="2" id="KW-1185">Reference proteome</keyword>
<dbReference type="SUPFAM" id="SSF53098">
    <property type="entry name" value="Ribonuclease H-like"/>
    <property type="match status" value="1"/>
</dbReference>
<sequence>MNVCGKNLASMLKYHYDNTAFCQLRCAVHILNLAVVNGLSVVDESTKKAQEFASCIHHSQPCLEELKKIFEMKSQPFLMPKLDCETRWNSLYLMLKKLNKIKDMTDILVVSKPYLKQQYLTDQDWNNIKVVMLLLEPIYKATNLLFSSTYPTIGDVRTVFFVIVSHLTKAKNEINSIKSYMSVKILEKLNNYWNELQSSLLEVVLLDPSSKFSTFCSDSERDGVCQIINKTYESYAPPNKKINVQVLETSHLTSACDYFRNHLKRSYNDMSISCNILDEYLNMPDENVDVLAFWKSKSLNSK</sequence>
<dbReference type="PANTHER" id="PTHR23272">
    <property type="entry name" value="BED FINGER-RELATED"/>
    <property type="match status" value="1"/>
</dbReference>
<comment type="caution">
    <text evidence="1">The sequence shown here is derived from an EMBL/GenBank/DDBJ whole genome shotgun (WGS) entry which is preliminary data.</text>
</comment>